<dbReference type="Pfam" id="PF22048">
    <property type="entry name" value="LSO1_2-like"/>
    <property type="match status" value="1"/>
</dbReference>
<dbReference type="GO" id="GO:0006366">
    <property type="term" value="P:transcription by RNA polymerase II"/>
    <property type="evidence" value="ECO:0007669"/>
    <property type="project" value="TreeGrafter"/>
</dbReference>
<dbReference type="Pfam" id="PF06244">
    <property type="entry name" value="Ccdc124"/>
    <property type="match status" value="1"/>
</dbReference>
<dbReference type="EMBL" id="LYXU01000003">
    <property type="protein sequence ID" value="OBS21420.1"/>
    <property type="molecule type" value="Genomic_DNA"/>
</dbReference>
<reference evidence="6 7" key="1">
    <citation type="submission" date="2016-06" db="EMBL/GenBank/DDBJ databases">
        <title>Living apart together: crosstalk between the core and supernumerary genomes in a fungal plant pathogen.</title>
        <authorList>
            <person name="Vanheule A."/>
            <person name="Audenaert K."/>
            <person name="Warris S."/>
            <person name="Van De Geest H."/>
            <person name="Schijlen E."/>
            <person name="Hofte M."/>
            <person name="De Saeger S."/>
            <person name="Haesaert G."/>
            <person name="Waalwijk C."/>
            <person name="Van Der Lee T."/>
        </authorList>
    </citation>
    <scope>NUCLEOTIDE SEQUENCE [LARGE SCALE GENOMIC DNA]</scope>
    <source>
        <strain evidence="6 7">2516</strain>
    </source>
</reference>
<evidence type="ECO:0008006" key="8">
    <source>
        <dbReference type="Google" id="ProtNLM"/>
    </source>
</evidence>
<keyword evidence="7" id="KW-1185">Reference proteome</keyword>
<feature type="domain" description="LSO1/LSO2" evidence="5">
    <location>
        <begin position="103"/>
        <end position="169"/>
    </location>
</feature>
<name>A0A1B8ALJ0_FUSPO</name>
<gene>
    <name evidence="6" type="ORF">FPOA_07758</name>
</gene>
<feature type="compositionally biased region" description="Basic and acidic residues" evidence="3">
    <location>
        <begin position="121"/>
        <end position="136"/>
    </location>
</feature>
<protein>
    <recommendedName>
        <fullName evidence="8">DUF1014 domain protein</fullName>
    </recommendedName>
</protein>
<accession>A0A1B8ALJ0</accession>
<feature type="region of interest" description="Disordered" evidence="3">
    <location>
        <begin position="96"/>
        <end position="234"/>
    </location>
</feature>
<feature type="domain" description="Coiled-coil" evidence="4">
    <location>
        <begin position="195"/>
        <end position="282"/>
    </location>
</feature>
<organism evidence="6 7">
    <name type="scientific">Fusarium poae</name>
    <dbReference type="NCBI Taxonomy" id="36050"/>
    <lineage>
        <taxon>Eukaryota</taxon>
        <taxon>Fungi</taxon>
        <taxon>Dikarya</taxon>
        <taxon>Ascomycota</taxon>
        <taxon>Pezizomycotina</taxon>
        <taxon>Sordariomycetes</taxon>
        <taxon>Hypocreomycetidae</taxon>
        <taxon>Hypocreales</taxon>
        <taxon>Nectriaceae</taxon>
        <taxon>Fusarium</taxon>
    </lineage>
</organism>
<feature type="compositionally biased region" description="Basic and acidic residues" evidence="3">
    <location>
        <begin position="143"/>
        <end position="165"/>
    </location>
</feature>
<dbReference type="AlphaFoldDB" id="A0A1B8ALJ0"/>
<evidence type="ECO:0000259" key="4">
    <source>
        <dbReference type="Pfam" id="PF06244"/>
    </source>
</evidence>
<dbReference type="GO" id="GO:0005634">
    <property type="term" value="C:nucleus"/>
    <property type="evidence" value="ECO:0007669"/>
    <property type="project" value="TreeGrafter"/>
</dbReference>
<proteinExistence type="inferred from homology"/>
<dbReference type="PANTHER" id="PTHR21680">
    <property type="entry name" value="COILED-COIL DOMAIN-CONTAINING PROTEIN 124"/>
    <property type="match status" value="1"/>
</dbReference>
<dbReference type="OMA" id="FEERMMP"/>
<evidence type="ECO:0000256" key="2">
    <source>
        <dbReference type="ARBA" id="ARBA00023054"/>
    </source>
</evidence>
<dbReference type="Proteomes" id="UP000091967">
    <property type="component" value="Unassembled WGS sequence"/>
</dbReference>
<dbReference type="InterPro" id="IPR054414">
    <property type="entry name" value="Ccdc124/Oxs1_C"/>
</dbReference>
<comment type="caution">
    <text evidence="6">The sequence shown here is derived from an EMBL/GenBank/DDBJ whole genome shotgun (WGS) entry which is preliminary data.</text>
</comment>
<comment type="similarity">
    <text evidence="1">Belongs to the CCDC124 family.</text>
</comment>
<feature type="compositionally biased region" description="Basic and acidic residues" evidence="3">
    <location>
        <begin position="221"/>
        <end position="234"/>
    </location>
</feature>
<keyword evidence="2" id="KW-0175">Coiled coil</keyword>
<evidence type="ECO:0000256" key="1">
    <source>
        <dbReference type="ARBA" id="ARBA00008296"/>
    </source>
</evidence>
<evidence type="ECO:0000259" key="5">
    <source>
        <dbReference type="Pfam" id="PF22048"/>
    </source>
</evidence>
<dbReference type="InterPro" id="IPR010422">
    <property type="entry name" value="Ccdc124/Oxs1"/>
</dbReference>
<evidence type="ECO:0000313" key="6">
    <source>
        <dbReference type="EMBL" id="OBS21420.1"/>
    </source>
</evidence>
<feature type="compositionally biased region" description="Basic residues" evidence="3">
    <location>
        <begin position="177"/>
        <end position="188"/>
    </location>
</feature>
<sequence>MQSRVQRENSRQDTDILAVKPIILELRHGTVSQPNAPLTGRYNMGIAKDYPSLRAAFTTSQLLLFPEYYLPNKKRRFHSPPTIRITHIPDLFAMAGNKKSDNSKKAQGNARKAESAAQKQAAEDARQEAAEADKWNKGAKSNAKKEAAAAKAAEAEKKRAEKAALEAEEDANNPSKGPKKSKAPVKKSRGLDLSQLDDDKPSAINASGIDNALDALSLTGNKDDGKVDRHPERRYPAAYAKYEERRLDEMKKDGSGIGLRLDQRKTRIRKEFEKHPDNPFNQVTASYNATREDVATIREQEKTKIEQRLGR</sequence>
<dbReference type="GO" id="GO:0003713">
    <property type="term" value="F:transcription coactivator activity"/>
    <property type="evidence" value="ECO:0007669"/>
    <property type="project" value="TreeGrafter"/>
</dbReference>
<evidence type="ECO:0000256" key="3">
    <source>
        <dbReference type="SAM" id="MobiDB-lite"/>
    </source>
</evidence>
<evidence type="ECO:0000313" key="7">
    <source>
        <dbReference type="Proteomes" id="UP000091967"/>
    </source>
</evidence>
<dbReference type="InterPro" id="IPR054413">
    <property type="entry name" value="LSO1/2"/>
</dbReference>
<dbReference type="STRING" id="36050.A0A1B8ALJ0"/>
<dbReference type="PANTHER" id="PTHR21680:SF0">
    <property type="entry name" value="COILED-COIL DOMAIN-CONTAINING PROTEIN 124"/>
    <property type="match status" value="1"/>
</dbReference>